<sequence length="125" mass="14686">MTYLKAKVPCDCGEAYLGETGCTVETRIKEHKRNVRLKQSEKSAIAEHALDKGHKILFNEIKVLCTTPRYWERIVKEAIKIEVEEKNFNREEGIKLHKAWRPFIRRLKEGNNGIGEKRQEHQQIE</sequence>
<protein>
    <recommendedName>
        <fullName evidence="3">GIY-YIG domain-containing protein</fullName>
    </recommendedName>
</protein>
<evidence type="ECO:0008006" key="3">
    <source>
        <dbReference type="Google" id="ProtNLM"/>
    </source>
</evidence>
<dbReference type="OrthoDB" id="6782675at2759"/>
<dbReference type="AlphaFoldDB" id="A0A8K0P928"/>
<reference evidence="1" key="1">
    <citation type="submission" date="2013-04" db="EMBL/GenBank/DDBJ databases">
        <authorList>
            <person name="Qu J."/>
            <person name="Murali S.C."/>
            <person name="Bandaranaike D."/>
            <person name="Bellair M."/>
            <person name="Blankenburg K."/>
            <person name="Chao H."/>
            <person name="Dinh H."/>
            <person name="Doddapaneni H."/>
            <person name="Downs B."/>
            <person name="Dugan-Rocha S."/>
            <person name="Elkadiri S."/>
            <person name="Gnanaolivu R.D."/>
            <person name="Hernandez B."/>
            <person name="Javaid M."/>
            <person name="Jayaseelan J.C."/>
            <person name="Lee S."/>
            <person name="Li M."/>
            <person name="Ming W."/>
            <person name="Munidasa M."/>
            <person name="Muniz J."/>
            <person name="Nguyen L."/>
            <person name="Ongeri F."/>
            <person name="Osuji N."/>
            <person name="Pu L.-L."/>
            <person name="Puazo M."/>
            <person name="Qu C."/>
            <person name="Quiroz J."/>
            <person name="Raj R."/>
            <person name="Weissenberger G."/>
            <person name="Xin Y."/>
            <person name="Zou X."/>
            <person name="Han Y."/>
            <person name="Richards S."/>
            <person name="Worley K."/>
            <person name="Muzny D."/>
            <person name="Gibbs R."/>
        </authorList>
    </citation>
    <scope>NUCLEOTIDE SEQUENCE</scope>
    <source>
        <strain evidence="1">Sampled in the wild</strain>
    </source>
</reference>
<proteinExistence type="predicted"/>
<gene>
    <name evidence="1" type="ORF">J437_LFUL015199</name>
</gene>
<reference evidence="1" key="2">
    <citation type="submission" date="2017-10" db="EMBL/GenBank/DDBJ databases">
        <title>Ladona fulva Genome sequencing and assembly.</title>
        <authorList>
            <person name="Murali S."/>
            <person name="Richards S."/>
            <person name="Bandaranaike D."/>
            <person name="Bellair M."/>
            <person name="Blankenburg K."/>
            <person name="Chao H."/>
            <person name="Dinh H."/>
            <person name="Doddapaneni H."/>
            <person name="Dugan-Rocha S."/>
            <person name="Elkadiri S."/>
            <person name="Gnanaolivu R."/>
            <person name="Hernandez B."/>
            <person name="Skinner E."/>
            <person name="Javaid M."/>
            <person name="Lee S."/>
            <person name="Li M."/>
            <person name="Ming W."/>
            <person name="Munidasa M."/>
            <person name="Muniz J."/>
            <person name="Nguyen L."/>
            <person name="Hughes D."/>
            <person name="Osuji N."/>
            <person name="Pu L.-L."/>
            <person name="Puazo M."/>
            <person name="Qu C."/>
            <person name="Quiroz J."/>
            <person name="Raj R."/>
            <person name="Weissenberger G."/>
            <person name="Xin Y."/>
            <person name="Zou X."/>
            <person name="Han Y."/>
            <person name="Worley K."/>
            <person name="Muzny D."/>
            <person name="Gibbs R."/>
        </authorList>
    </citation>
    <scope>NUCLEOTIDE SEQUENCE</scope>
    <source>
        <strain evidence="1">Sampled in the wild</strain>
    </source>
</reference>
<dbReference type="Proteomes" id="UP000792457">
    <property type="component" value="Unassembled WGS sequence"/>
</dbReference>
<keyword evidence="2" id="KW-1185">Reference proteome</keyword>
<evidence type="ECO:0000313" key="1">
    <source>
        <dbReference type="EMBL" id="KAG8235159.1"/>
    </source>
</evidence>
<name>A0A8K0P928_LADFU</name>
<evidence type="ECO:0000313" key="2">
    <source>
        <dbReference type="Proteomes" id="UP000792457"/>
    </source>
</evidence>
<comment type="caution">
    <text evidence="1">The sequence shown here is derived from an EMBL/GenBank/DDBJ whole genome shotgun (WGS) entry which is preliminary data.</text>
</comment>
<accession>A0A8K0P928</accession>
<organism evidence="1 2">
    <name type="scientific">Ladona fulva</name>
    <name type="common">Scarce chaser dragonfly</name>
    <name type="synonym">Libellula fulva</name>
    <dbReference type="NCBI Taxonomy" id="123851"/>
    <lineage>
        <taxon>Eukaryota</taxon>
        <taxon>Metazoa</taxon>
        <taxon>Ecdysozoa</taxon>
        <taxon>Arthropoda</taxon>
        <taxon>Hexapoda</taxon>
        <taxon>Insecta</taxon>
        <taxon>Pterygota</taxon>
        <taxon>Palaeoptera</taxon>
        <taxon>Odonata</taxon>
        <taxon>Epiprocta</taxon>
        <taxon>Anisoptera</taxon>
        <taxon>Libelluloidea</taxon>
        <taxon>Libellulidae</taxon>
        <taxon>Ladona</taxon>
    </lineage>
</organism>
<dbReference type="EMBL" id="KZ308883">
    <property type="protein sequence ID" value="KAG8235159.1"/>
    <property type="molecule type" value="Genomic_DNA"/>
</dbReference>